<comment type="cofactor">
    <cofactor evidence="1">
        <name>heme</name>
        <dbReference type="ChEBI" id="CHEBI:30413"/>
    </cofactor>
</comment>
<evidence type="ECO:0000256" key="3">
    <source>
        <dbReference type="ARBA" id="ARBA00004370"/>
    </source>
</evidence>
<keyword evidence="12" id="KW-1185">Reference proteome</keyword>
<evidence type="ECO:0000313" key="12">
    <source>
        <dbReference type="Proteomes" id="UP000287447"/>
    </source>
</evidence>
<dbReference type="Gene3D" id="1.20.1300.10">
    <property type="entry name" value="Fumarate reductase/succinate dehydrogenase, transmembrane subunit"/>
    <property type="match status" value="1"/>
</dbReference>
<feature type="transmembrane region" description="Helical" evidence="10">
    <location>
        <begin position="12"/>
        <end position="32"/>
    </location>
</feature>
<feature type="transmembrane region" description="Helical" evidence="10">
    <location>
        <begin position="52"/>
        <end position="73"/>
    </location>
</feature>
<gene>
    <name evidence="11" type="ORF">EOI86_07435</name>
</gene>
<dbReference type="AlphaFoldDB" id="A0A437QX18"/>
<keyword evidence="9 10" id="KW-0472">Membrane</keyword>
<dbReference type="Proteomes" id="UP000287447">
    <property type="component" value="Unassembled WGS sequence"/>
</dbReference>
<keyword evidence="7 10" id="KW-1133">Transmembrane helix</keyword>
<evidence type="ECO:0000313" key="11">
    <source>
        <dbReference type="EMBL" id="RVU39080.1"/>
    </source>
</evidence>
<reference evidence="12" key="1">
    <citation type="submission" date="2019-01" db="EMBL/GenBank/DDBJ databases">
        <title>Gri0909 isolated from a small marine red alga.</title>
        <authorList>
            <person name="Kim J."/>
            <person name="Jeong S.E."/>
            <person name="Jeon C.O."/>
        </authorList>
    </citation>
    <scope>NUCLEOTIDE SEQUENCE [LARGE SCALE GENOMIC DNA]</scope>
    <source>
        <strain evidence="12">Gri0909</strain>
    </source>
</reference>
<sequence length="108" mass="11559">MTEAALYAAQRVTAMILAPLVLIHLGLILYAVSDGLTADEILSRTRGNMAWAAFYGLFVLSAAVHAPLGLRNILREWLGLRGRMVDCVLVLFAALLAGLGLRAVLAVI</sequence>
<evidence type="ECO:0000256" key="8">
    <source>
        <dbReference type="ARBA" id="ARBA00023004"/>
    </source>
</evidence>
<dbReference type="OrthoDB" id="5787321at2"/>
<dbReference type="GO" id="GO:0046872">
    <property type="term" value="F:metal ion binding"/>
    <property type="evidence" value="ECO:0007669"/>
    <property type="project" value="UniProtKB-KW"/>
</dbReference>
<evidence type="ECO:0000256" key="9">
    <source>
        <dbReference type="ARBA" id="ARBA00023136"/>
    </source>
</evidence>
<feature type="transmembrane region" description="Helical" evidence="10">
    <location>
        <begin position="85"/>
        <end position="105"/>
    </location>
</feature>
<keyword evidence="4" id="KW-0349">Heme</keyword>
<evidence type="ECO:0000256" key="7">
    <source>
        <dbReference type="ARBA" id="ARBA00022989"/>
    </source>
</evidence>
<dbReference type="EMBL" id="SADE01000001">
    <property type="protein sequence ID" value="RVU39080.1"/>
    <property type="molecule type" value="Genomic_DNA"/>
</dbReference>
<comment type="function">
    <text evidence="2">Membrane-anchoring subunit of succinate dehydrogenase (SDH).</text>
</comment>
<organism evidence="11 12">
    <name type="scientific">Hwanghaeella grinnelliae</name>
    <dbReference type="NCBI Taxonomy" id="2500179"/>
    <lineage>
        <taxon>Bacteria</taxon>
        <taxon>Pseudomonadati</taxon>
        <taxon>Pseudomonadota</taxon>
        <taxon>Alphaproteobacteria</taxon>
        <taxon>Rhodospirillales</taxon>
        <taxon>Rhodospirillaceae</taxon>
        <taxon>Hwanghaeella</taxon>
    </lineage>
</organism>
<proteinExistence type="predicted"/>
<dbReference type="InterPro" id="IPR000701">
    <property type="entry name" value="SuccDH_FuR_B_TM-su"/>
</dbReference>
<evidence type="ECO:0000256" key="4">
    <source>
        <dbReference type="ARBA" id="ARBA00022617"/>
    </source>
</evidence>
<name>A0A437QX18_9PROT</name>
<comment type="caution">
    <text evidence="11">The sequence shown here is derived from an EMBL/GenBank/DDBJ whole genome shotgun (WGS) entry which is preliminary data.</text>
</comment>
<evidence type="ECO:0000256" key="6">
    <source>
        <dbReference type="ARBA" id="ARBA00022723"/>
    </source>
</evidence>
<evidence type="ECO:0000256" key="1">
    <source>
        <dbReference type="ARBA" id="ARBA00001971"/>
    </source>
</evidence>
<evidence type="ECO:0000256" key="5">
    <source>
        <dbReference type="ARBA" id="ARBA00022692"/>
    </source>
</evidence>
<keyword evidence="8" id="KW-0408">Iron</keyword>
<keyword evidence="5 10" id="KW-0812">Transmembrane</keyword>
<dbReference type="InterPro" id="IPR034804">
    <property type="entry name" value="SQR/QFR_C/D"/>
</dbReference>
<dbReference type="SUPFAM" id="SSF81343">
    <property type="entry name" value="Fumarate reductase respiratory complex transmembrane subunits"/>
    <property type="match status" value="1"/>
</dbReference>
<dbReference type="Pfam" id="PF01127">
    <property type="entry name" value="Sdh_cyt"/>
    <property type="match status" value="1"/>
</dbReference>
<accession>A0A437QX18</accession>
<keyword evidence="6" id="KW-0479">Metal-binding</keyword>
<protein>
    <submittedName>
        <fullName evidence="11">Succinate dehydrogenase</fullName>
    </submittedName>
</protein>
<dbReference type="RefSeq" id="WP_127764452.1">
    <property type="nucleotide sequence ID" value="NZ_SADE01000001.1"/>
</dbReference>
<comment type="subcellular location">
    <subcellularLocation>
        <location evidence="3">Membrane</location>
    </subcellularLocation>
</comment>
<evidence type="ECO:0000256" key="2">
    <source>
        <dbReference type="ARBA" id="ARBA00004050"/>
    </source>
</evidence>
<evidence type="ECO:0000256" key="10">
    <source>
        <dbReference type="SAM" id="Phobius"/>
    </source>
</evidence>
<dbReference type="GO" id="GO:0016020">
    <property type="term" value="C:membrane"/>
    <property type="evidence" value="ECO:0007669"/>
    <property type="project" value="UniProtKB-SubCell"/>
</dbReference>